<reference evidence="2" key="1">
    <citation type="submission" date="2019-09" db="EMBL/GenBank/DDBJ databases">
        <authorList>
            <person name="Zhang L."/>
        </authorList>
    </citation>
    <scope>NUCLEOTIDE SEQUENCE</scope>
</reference>
<evidence type="ECO:0000313" key="2">
    <source>
        <dbReference type="EMBL" id="VVW69183.1"/>
    </source>
</evidence>
<dbReference type="OrthoDB" id="1856818at2759"/>
<dbReference type="AlphaFoldDB" id="A0A5K1FWD9"/>
<dbReference type="OMA" id="HNHNDEN"/>
<gene>
    <name evidence="2" type="ORF">NYM_LOCUS25258</name>
</gene>
<feature type="compositionally biased region" description="Polar residues" evidence="1">
    <location>
        <begin position="88"/>
        <end position="108"/>
    </location>
</feature>
<sequence length="182" mass="20222">MGNSLRCCIACVLPCGALDMVRVLHADGRVDVYAGGVTAGEVMKAYPKHVLGLPTCQNLVQKPTILHPEAELQKGKIYFLIPTYSLQKRPNNNKTNDASRSPTPTELNTRPADRTQGHQRPPAAKAAEDDYPTPKGLQRPSDRDRPVSQSPRVHRRRSRRVESCKVSMWRPALQSISEADFV</sequence>
<dbReference type="PANTHER" id="PTHR33052">
    <property type="entry name" value="DUF4228 DOMAIN PROTEIN-RELATED"/>
    <property type="match status" value="1"/>
</dbReference>
<organism evidence="2">
    <name type="scientific">Nymphaea colorata</name>
    <name type="common">pocket water lily</name>
    <dbReference type="NCBI Taxonomy" id="210225"/>
    <lineage>
        <taxon>Eukaryota</taxon>
        <taxon>Viridiplantae</taxon>
        <taxon>Streptophyta</taxon>
        <taxon>Embryophyta</taxon>
        <taxon>Tracheophyta</taxon>
        <taxon>Spermatophyta</taxon>
        <taxon>Magnoliopsida</taxon>
        <taxon>Nymphaeales</taxon>
        <taxon>Nymphaeaceae</taxon>
        <taxon>Nymphaea</taxon>
    </lineage>
</organism>
<dbReference type="Pfam" id="PF14009">
    <property type="entry name" value="PADRE"/>
    <property type="match status" value="1"/>
</dbReference>
<feature type="region of interest" description="Disordered" evidence="1">
    <location>
        <begin position="88"/>
        <end position="163"/>
    </location>
</feature>
<dbReference type="Gramene" id="NC8G0213340.1">
    <property type="protein sequence ID" value="NC8G0213340.1:cds"/>
    <property type="gene ID" value="NC8G0213340"/>
</dbReference>
<dbReference type="EMBL" id="LR721786">
    <property type="protein sequence ID" value="VVW69183.1"/>
    <property type="molecule type" value="Genomic_DNA"/>
</dbReference>
<accession>A0A5K1FWD9</accession>
<protein>
    <submittedName>
        <fullName evidence="2">Uncharacterized protein</fullName>
    </submittedName>
</protein>
<dbReference type="InterPro" id="IPR025322">
    <property type="entry name" value="PADRE_dom"/>
</dbReference>
<proteinExistence type="predicted"/>
<name>A0A5K1FWD9_9MAGN</name>
<evidence type="ECO:0000256" key="1">
    <source>
        <dbReference type="SAM" id="MobiDB-lite"/>
    </source>
</evidence>